<sequence>MYLAVKEVIPQNNYVLLLTFENGEKNNSISSLI</sequence>
<name>A0A5J4SGX4_9ZZZZ</name>
<organism evidence="1">
    <name type="scientific">termite gut metagenome</name>
    <dbReference type="NCBI Taxonomy" id="433724"/>
    <lineage>
        <taxon>unclassified sequences</taxon>
        <taxon>metagenomes</taxon>
        <taxon>organismal metagenomes</taxon>
    </lineage>
</organism>
<dbReference type="AlphaFoldDB" id="A0A5J4SGX4"/>
<reference evidence="1" key="1">
    <citation type="submission" date="2019-03" db="EMBL/GenBank/DDBJ databases">
        <title>Single cell metagenomics reveals metabolic interactions within the superorganism composed of flagellate Streblomastix strix and complex community of Bacteroidetes bacteria on its surface.</title>
        <authorList>
            <person name="Treitli S.C."/>
            <person name="Kolisko M."/>
            <person name="Husnik F."/>
            <person name="Keeling P."/>
            <person name="Hampl V."/>
        </authorList>
    </citation>
    <scope>NUCLEOTIDE SEQUENCE</scope>
    <source>
        <strain evidence="1">STM</strain>
    </source>
</reference>
<comment type="caution">
    <text evidence="1">The sequence shown here is derived from an EMBL/GenBank/DDBJ whole genome shotgun (WGS) entry which is preliminary data.</text>
</comment>
<proteinExistence type="predicted"/>
<gene>
    <name evidence="1" type="ORF">EZS27_007374</name>
</gene>
<evidence type="ECO:0000313" key="1">
    <source>
        <dbReference type="EMBL" id="KAA6345032.1"/>
    </source>
</evidence>
<protein>
    <submittedName>
        <fullName evidence="1">Uncharacterized protein</fullName>
    </submittedName>
</protein>
<accession>A0A5J4SGX4</accession>
<dbReference type="EMBL" id="SNRY01000189">
    <property type="protein sequence ID" value="KAA6345032.1"/>
    <property type="molecule type" value="Genomic_DNA"/>
</dbReference>